<dbReference type="AlphaFoldDB" id="A0A6B2LM59"/>
<dbReference type="SMART" id="SM00174">
    <property type="entry name" value="RHO"/>
    <property type="match status" value="1"/>
</dbReference>
<dbReference type="PROSITE" id="PS51420">
    <property type="entry name" value="RHO"/>
    <property type="match status" value="1"/>
</dbReference>
<dbReference type="Gene3D" id="3.40.50.300">
    <property type="entry name" value="P-loop containing nucleotide triphosphate hydrolases"/>
    <property type="match status" value="1"/>
</dbReference>
<protein>
    <submittedName>
        <fullName evidence="5">Uncharacterized protein</fullName>
    </submittedName>
</protein>
<dbReference type="NCBIfam" id="TIGR00231">
    <property type="entry name" value="small_GTP"/>
    <property type="match status" value="1"/>
</dbReference>
<comment type="similarity">
    <text evidence="1">Belongs to the small GTPase superfamily. Rab family.</text>
</comment>
<dbReference type="EMBL" id="GIBP01008951">
    <property type="protein sequence ID" value="NDV37920.1"/>
    <property type="molecule type" value="Transcribed_RNA"/>
</dbReference>
<dbReference type="PROSITE" id="PS51421">
    <property type="entry name" value="RAS"/>
    <property type="match status" value="1"/>
</dbReference>
<dbReference type="InterPro" id="IPR001806">
    <property type="entry name" value="Small_GTPase"/>
</dbReference>
<dbReference type="PRINTS" id="PR00449">
    <property type="entry name" value="RASTRNSFRMNG"/>
</dbReference>
<dbReference type="InterPro" id="IPR050227">
    <property type="entry name" value="Rab"/>
</dbReference>
<dbReference type="PANTHER" id="PTHR47977">
    <property type="entry name" value="RAS-RELATED PROTEIN RAB"/>
    <property type="match status" value="1"/>
</dbReference>
<sequence>MISRFEDDTFSESFQSTIGVDFKIKTLEVDGITINLQIWDTAGQERFKTLTSSYYRGAHGYIVVYDVTSQESFGSVHKWLQEIENYTHGHTHPVLLVGNKCDKESEREVTTKEGQELAETLDIRFIETSAKQSTNVIEAFTKMAATIKNNLYS</sequence>
<reference evidence="5" key="1">
    <citation type="journal article" date="2020" name="J. Eukaryot. Microbiol.">
        <title>De novo Sequencing, Assembly and Annotation of the Transcriptome for the Free-Living Testate Amoeba Arcella intermedia.</title>
        <authorList>
            <person name="Ribeiro G.M."/>
            <person name="Porfirio-Sousa A.L."/>
            <person name="Maurer-Alcala X.X."/>
            <person name="Katz L.A."/>
            <person name="Lahr D.J.G."/>
        </authorList>
    </citation>
    <scope>NUCLEOTIDE SEQUENCE</scope>
</reference>
<keyword evidence="4" id="KW-0449">Lipoprotein</keyword>
<keyword evidence="2" id="KW-0547">Nucleotide-binding</keyword>
<dbReference type="Pfam" id="PF00071">
    <property type="entry name" value="Ras"/>
    <property type="match status" value="1"/>
</dbReference>
<dbReference type="FunFam" id="3.40.50.300:FF:001447">
    <property type="entry name" value="Ras-related protein Rab-1B"/>
    <property type="match status" value="1"/>
</dbReference>
<evidence type="ECO:0000313" key="5">
    <source>
        <dbReference type="EMBL" id="NDV37920.1"/>
    </source>
</evidence>
<evidence type="ECO:0000256" key="2">
    <source>
        <dbReference type="ARBA" id="ARBA00022741"/>
    </source>
</evidence>
<dbReference type="GO" id="GO:0005525">
    <property type="term" value="F:GTP binding"/>
    <property type="evidence" value="ECO:0007669"/>
    <property type="project" value="UniProtKB-KW"/>
</dbReference>
<dbReference type="SMART" id="SM00175">
    <property type="entry name" value="RAB"/>
    <property type="match status" value="1"/>
</dbReference>
<proteinExistence type="inferred from homology"/>
<organism evidence="5">
    <name type="scientific">Arcella intermedia</name>
    <dbReference type="NCBI Taxonomy" id="1963864"/>
    <lineage>
        <taxon>Eukaryota</taxon>
        <taxon>Amoebozoa</taxon>
        <taxon>Tubulinea</taxon>
        <taxon>Elardia</taxon>
        <taxon>Arcellinida</taxon>
        <taxon>Sphaerothecina</taxon>
        <taxon>Arcellidae</taxon>
        <taxon>Arcella</taxon>
    </lineage>
</organism>
<evidence type="ECO:0000256" key="1">
    <source>
        <dbReference type="ARBA" id="ARBA00006270"/>
    </source>
</evidence>
<name>A0A6B2LM59_9EUKA</name>
<evidence type="ECO:0000256" key="4">
    <source>
        <dbReference type="ARBA" id="ARBA00023288"/>
    </source>
</evidence>
<dbReference type="InterPro" id="IPR005225">
    <property type="entry name" value="Small_GTP-bd"/>
</dbReference>
<evidence type="ECO:0000256" key="3">
    <source>
        <dbReference type="ARBA" id="ARBA00023134"/>
    </source>
</evidence>
<dbReference type="InterPro" id="IPR027417">
    <property type="entry name" value="P-loop_NTPase"/>
</dbReference>
<accession>A0A6B2LM59</accession>
<dbReference type="SUPFAM" id="SSF52540">
    <property type="entry name" value="P-loop containing nucleoside triphosphate hydrolases"/>
    <property type="match status" value="1"/>
</dbReference>
<dbReference type="GO" id="GO:0003924">
    <property type="term" value="F:GTPase activity"/>
    <property type="evidence" value="ECO:0007669"/>
    <property type="project" value="InterPro"/>
</dbReference>
<keyword evidence="3" id="KW-0342">GTP-binding</keyword>
<dbReference type="SMART" id="SM00173">
    <property type="entry name" value="RAS"/>
    <property type="match status" value="1"/>
</dbReference>
<dbReference type="PROSITE" id="PS51419">
    <property type="entry name" value="RAB"/>
    <property type="match status" value="1"/>
</dbReference>